<dbReference type="Proteomes" id="UP000249661">
    <property type="component" value="Unassembled WGS sequence"/>
</dbReference>
<reference evidence="1" key="1">
    <citation type="submission" date="2018-02" db="EMBL/GenBank/DDBJ databases">
        <title>The genomes of Aspergillus section Nigri reveals drivers in fungal speciation.</title>
        <authorList>
            <consortium name="DOE Joint Genome Institute"/>
            <person name="Vesth T.C."/>
            <person name="Nybo J."/>
            <person name="Theobald S."/>
            <person name="Brandl J."/>
            <person name="Frisvad J.C."/>
            <person name="Nielsen K.F."/>
            <person name="Lyhne E.K."/>
            <person name="Kogle M.E."/>
            <person name="Kuo A."/>
            <person name="Riley R."/>
            <person name="Clum A."/>
            <person name="Nolan M."/>
            <person name="Lipzen A."/>
            <person name="Salamov A."/>
            <person name="Henrissat B."/>
            <person name="Wiebenga A."/>
            <person name="De vries R.P."/>
            <person name="Grigoriev I.V."/>
            <person name="Mortensen U.H."/>
            <person name="Andersen M.R."/>
            <person name="Baker S.E."/>
        </authorList>
    </citation>
    <scope>NUCLEOTIDE SEQUENCE</scope>
    <source>
        <strain evidence="1">CBS 121060</strain>
    </source>
</reference>
<evidence type="ECO:0000313" key="2">
    <source>
        <dbReference type="Proteomes" id="UP000249661"/>
    </source>
</evidence>
<protein>
    <submittedName>
        <fullName evidence="1">Cytochrome P450</fullName>
    </submittedName>
</protein>
<sequence length="471" mass="54773">LLLRLNKRRHRYPPGPRPLPIIGNLHQLPRRDPWRTLKTWHDRHGPIITVWMGSRPMIIIGSFHCAKELFKRRGAIYGSRPAYFADAMGSDSLAVALPYGLQWRRHRLLLYALLNKRRCKDYLSLQVLECKQLLWELLSTDDFAGRFHRFTASLTFALAYGRRLERGDEPEVKEIDRIMRELLGEVCLPGVAFPILDHLPDWLAPWRRSAARLQDSQARFFTHHMLRAIQTTETKTWSQTIRDLACARWPESVFSENEMAHVIGVNYEAGSDTTAFVLEVFILVAVLQRPAVLRAQAELDELVGSQRMPTLDDMPRLSYLRAFVEEVLRWRPVVPGGLHHCTTQDDKYMGYRIRRGTTVIQNHWSLEFDEEVFQDPHSFLPERWIENPDLPICAFGMGRRLCPGEHLARNSLNLVISRMLWAFHIQYVGDEPPDPFAMTQGISSRPQPFKAEFRPRSPSRRTLIETEWKNA</sequence>
<feature type="non-terminal residue" evidence="1">
    <location>
        <position position="471"/>
    </location>
</feature>
<proteinExistence type="predicted"/>
<keyword evidence="2" id="KW-1185">Reference proteome</keyword>
<evidence type="ECO:0000313" key="1">
    <source>
        <dbReference type="EMBL" id="RAH74040.1"/>
    </source>
</evidence>
<accession>A0ACD1HKE9</accession>
<dbReference type="EMBL" id="KZ824937">
    <property type="protein sequence ID" value="RAH74040.1"/>
    <property type="molecule type" value="Genomic_DNA"/>
</dbReference>
<feature type="non-terminal residue" evidence="1">
    <location>
        <position position="1"/>
    </location>
</feature>
<organism evidence="1 2">
    <name type="scientific">Aspergillus aculeatinus CBS 121060</name>
    <dbReference type="NCBI Taxonomy" id="1448322"/>
    <lineage>
        <taxon>Eukaryota</taxon>
        <taxon>Fungi</taxon>
        <taxon>Dikarya</taxon>
        <taxon>Ascomycota</taxon>
        <taxon>Pezizomycotina</taxon>
        <taxon>Eurotiomycetes</taxon>
        <taxon>Eurotiomycetidae</taxon>
        <taxon>Eurotiales</taxon>
        <taxon>Aspergillaceae</taxon>
        <taxon>Aspergillus</taxon>
        <taxon>Aspergillus subgen. Circumdati</taxon>
    </lineage>
</organism>
<name>A0ACD1HKE9_9EURO</name>
<gene>
    <name evidence="1" type="ORF">BO66DRAFT_287828</name>
</gene>